<comment type="caution">
    <text evidence="2">The sequence shown here is derived from an EMBL/GenBank/DDBJ whole genome shotgun (WGS) entry which is preliminary data.</text>
</comment>
<dbReference type="InterPro" id="IPR000219">
    <property type="entry name" value="DH_dom"/>
</dbReference>
<evidence type="ECO:0000313" key="2">
    <source>
        <dbReference type="EMBL" id="CAG8803763.1"/>
    </source>
</evidence>
<gene>
    <name evidence="2" type="ORF">RFULGI_LOCUS18008</name>
</gene>
<dbReference type="InterPro" id="IPR051492">
    <property type="entry name" value="Dynamin-Rho_GEF"/>
</dbReference>
<sequence length="150" mass="17366">GIEGSNGDLENLYKLENDETCIGDVFAQMEQGDSRLEKVYGEYCKRHEAAVQKLREFDTDDNVQGFLQSQCDGRTTCWDITSLLIKPVQRVLKYPLLLQQILSLTKPSHPDYEQLKYSLSEITKVAERINEIKRRKDIVEKIVGNKKHNY</sequence>
<dbReference type="GO" id="GO:0005737">
    <property type="term" value="C:cytoplasm"/>
    <property type="evidence" value="ECO:0007669"/>
    <property type="project" value="TreeGrafter"/>
</dbReference>
<accession>A0A9N9PCH3</accession>
<dbReference type="Pfam" id="PF00621">
    <property type="entry name" value="RhoGEF"/>
    <property type="match status" value="1"/>
</dbReference>
<reference evidence="2" key="1">
    <citation type="submission" date="2021-06" db="EMBL/GenBank/DDBJ databases">
        <authorList>
            <person name="Kallberg Y."/>
            <person name="Tangrot J."/>
            <person name="Rosling A."/>
        </authorList>
    </citation>
    <scope>NUCLEOTIDE SEQUENCE</scope>
    <source>
        <strain evidence="2">IN212</strain>
    </source>
</reference>
<dbReference type="AlphaFoldDB" id="A0A9N9PCH3"/>
<dbReference type="Proteomes" id="UP000789396">
    <property type="component" value="Unassembled WGS sequence"/>
</dbReference>
<dbReference type="SUPFAM" id="SSF48065">
    <property type="entry name" value="DBL homology domain (DH-domain)"/>
    <property type="match status" value="1"/>
</dbReference>
<feature type="non-terminal residue" evidence="2">
    <location>
        <position position="1"/>
    </location>
</feature>
<evidence type="ECO:0000259" key="1">
    <source>
        <dbReference type="PROSITE" id="PS50010"/>
    </source>
</evidence>
<dbReference type="EMBL" id="CAJVPZ010075286">
    <property type="protein sequence ID" value="CAG8803763.1"/>
    <property type="molecule type" value="Genomic_DNA"/>
</dbReference>
<dbReference type="GO" id="GO:0031991">
    <property type="term" value="P:regulation of actomyosin contractile ring contraction"/>
    <property type="evidence" value="ECO:0007669"/>
    <property type="project" value="TreeGrafter"/>
</dbReference>
<dbReference type="SMART" id="SM00325">
    <property type="entry name" value="RhoGEF"/>
    <property type="match status" value="1"/>
</dbReference>
<evidence type="ECO:0000313" key="3">
    <source>
        <dbReference type="Proteomes" id="UP000789396"/>
    </source>
</evidence>
<proteinExistence type="predicted"/>
<dbReference type="GO" id="GO:0032955">
    <property type="term" value="P:regulation of division septum assembly"/>
    <property type="evidence" value="ECO:0007669"/>
    <property type="project" value="TreeGrafter"/>
</dbReference>
<organism evidence="2 3">
    <name type="scientific">Racocetra fulgida</name>
    <dbReference type="NCBI Taxonomy" id="60492"/>
    <lineage>
        <taxon>Eukaryota</taxon>
        <taxon>Fungi</taxon>
        <taxon>Fungi incertae sedis</taxon>
        <taxon>Mucoromycota</taxon>
        <taxon>Glomeromycotina</taxon>
        <taxon>Glomeromycetes</taxon>
        <taxon>Diversisporales</taxon>
        <taxon>Gigasporaceae</taxon>
        <taxon>Racocetra</taxon>
    </lineage>
</organism>
<protein>
    <submittedName>
        <fullName evidence="2">12034_t:CDS:1</fullName>
    </submittedName>
</protein>
<feature type="non-terminal residue" evidence="2">
    <location>
        <position position="150"/>
    </location>
</feature>
<dbReference type="GO" id="GO:0005085">
    <property type="term" value="F:guanyl-nucleotide exchange factor activity"/>
    <property type="evidence" value="ECO:0007669"/>
    <property type="project" value="InterPro"/>
</dbReference>
<dbReference type="InterPro" id="IPR035899">
    <property type="entry name" value="DBL_dom_sf"/>
</dbReference>
<dbReference type="OrthoDB" id="10256089at2759"/>
<dbReference type="PROSITE" id="PS50010">
    <property type="entry name" value="DH_2"/>
    <property type="match status" value="1"/>
</dbReference>
<feature type="domain" description="DH" evidence="1">
    <location>
        <begin position="1"/>
        <end position="132"/>
    </location>
</feature>
<dbReference type="Gene3D" id="1.20.900.10">
    <property type="entry name" value="Dbl homology (DH) domain"/>
    <property type="match status" value="1"/>
</dbReference>
<keyword evidence="3" id="KW-1185">Reference proteome</keyword>
<name>A0A9N9PCH3_9GLOM</name>
<dbReference type="PANTHER" id="PTHR22834">
    <property type="entry name" value="NUCLEAR FUSION PROTEIN FUS2"/>
    <property type="match status" value="1"/>
</dbReference>
<dbReference type="PANTHER" id="PTHR22834:SF20">
    <property type="entry name" value="SH3 DOMAIN-CONTAINING PROTEIN"/>
    <property type="match status" value="1"/>
</dbReference>